<dbReference type="EMBL" id="BSXV01003131">
    <property type="protein sequence ID" value="GME97634.1"/>
    <property type="molecule type" value="Genomic_DNA"/>
</dbReference>
<comment type="caution">
    <text evidence="1">The sequence shown here is derived from an EMBL/GenBank/DDBJ whole genome shotgun (WGS) entry which is preliminary data.</text>
</comment>
<gene>
    <name evidence="1" type="ORF">Cboi01_000467200</name>
</gene>
<organism evidence="1 2">
    <name type="scientific">Candida boidinii</name>
    <name type="common">Yeast</name>
    <dbReference type="NCBI Taxonomy" id="5477"/>
    <lineage>
        <taxon>Eukaryota</taxon>
        <taxon>Fungi</taxon>
        <taxon>Dikarya</taxon>
        <taxon>Ascomycota</taxon>
        <taxon>Saccharomycotina</taxon>
        <taxon>Pichiomycetes</taxon>
        <taxon>Pichiales</taxon>
        <taxon>Pichiaceae</taxon>
        <taxon>Ogataea</taxon>
        <taxon>Ogataea/Candida clade</taxon>
    </lineage>
</organism>
<reference evidence="1" key="1">
    <citation type="submission" date="2023-04" db="EMBL/GenBank/DDBJ databases">
        <title>Candida boidinii NBRC 1967.</title>
        <authorList>
            <person name="Ichikawa N."/>
            <person name="Sato H."/>
            <person name="Tonouchi N."/>
        </authorList>
    </citation>
    <scope>NUCLEOTIDE SEQUENCE</scope>
    <source>
        <strain evidence="1">NBRC 1967</strain>
    </source>
</reference>
<evidence type="ECO:0000313" key="1">
    <source>
        <dbReference type="EMBL" id="GME97634.1"/>
    </source>
</evidence>
<name>A0ACB5U0H8_CANBO</name>
<proteinExistence type="predicted"/>
<keyword evidence="2" id="KW-1185">Reference proteome</keyword>
<sequence>MSGKRRSGVQLIRENAHLEDENNDEEIEKPQMASKEVMARRKIAQFKRRTQANNAQTTTSTFGQSSTGSGFKFGDPSNSLTPSSSNPFQGFQTSTQSSTARAPAPQNSFSMFKPASTTSITNLSNSVNPITSSFGSAQLPKIQLVIYPHY</sequence>
<accession>A0ACB5U0H8</accession>
<protein>
    <submittedName>
        <fullName evidence="1">Unnamed protein product</fullName>
    </submittedName>
</protein>
<evidence type="ECO:0000313" key="2">
    <source>
        <dbReference type="Proteomes" id="UP001165101"/>
    </source>
</evidence>
<dbReference type="Proteomes" id="UP001165101">
    <property type="component" value="Unassembled WGS sequence"/>
</dbReference>